<evidence type="ECO:0000313" key="1">
    <source>
        <dbReference type="EMBL" id="TWD90209.1"/>
    </source>
</evidence>
<proteinExistence type="predicted"/>
<reference evidence="1 2" key="1">
    <citation type="submission" date="2019-06" db="EMBL/GenBank/DDBJ databases">
        <title>Sorghum-associated microbial communities from plants grown in Nebraska, USA.</title>
        <authorList>
            <person name="Schachtman D."/>
        </authorList>
    </citation>
    <scope>NUCLEOTIDE SEQUENCE [LARGE SCALE GENOMIC DNA]</scope>
    <source>
        <strain evidence="1 2">2482</strain>
    </source>
</reference>
<dbReference type="EMBL" id="VIVN01000023">
    <property type="protein sequence ID" value="TWD90209.1"/>
    <property type="molecule type" value="Genomic_DNA"/>
</dbReference>
<protein>
    <submittedName>
        <fullName evidence="1">Uncharacterized protein</fullName>
    </submittedName>
</protein>
<accession>A0A561CG62</accession>
<sequence length="93" mass="11059">MQTCIVIPSPCRFKTFMEIALEVTFSKLDPVTHENLKRLLNRVPNNLSSETLATSMEENKQLKECIKAFKQTKTYYWVREDFLQEIRDIERQC</sequence>
<gene>
    <name evidence="1" type="ORF">FB550_12331</name>
</gene>
<name>A0A561CG62_9BACI</name>
<organism evidence="1 2">
    <name type="scientific">Neobacillus bataviensis</name>
    <dbReference type="NCBI Taxonomy" id="220685"/>
    <lineage>
        <taxon>Bacteria</taxon>
        <taxon>Bacillati</taxon>
        <taxon>Bacillota</taxon>
        <taxon>Bacilli</taxon>
        <taxon>Bacillales</taxon>
        <taxon>Bacillaceae</taxon>
        <taxon>Neobacillus</taxon>
    </lineage>
</organism>
<comment type="caution">
    <text evidence="1">The sequence shown here is derived from an EMBL/GenBank/DDBJ whole genome shotgun (WGS) entry which is preliminary data.</text>
</comment>
<evidence type="ECO:0000313" key="2">
    <source>
        <dbReference type="Proteomes" id="UP000319671"/>
    </source>
</evidence>
<dbReference type="AlphaFoldDB" id="A0A561CG62"/>
<dbReference type="RefSeq" id="WP_144568313.1">
    <property type="nucleotide sequence ID" value="NZ_VIVN01000023.1"/>
</dbReference>
<keyword evidence="2" id="KW-1185">Reference proteome</keyword>
<dbReference type="Proteomes" id="UP000319671">
    <property type="component" value="Unassembled WGS sequence"/>
</dbReference>